<dbReference type="Pfam" id="PF01083">
    <property type="entry name" value="Cutinase"/>
    <property type="match status" value="1"/>
</dbReference>
<comment type="similarity">
    <text evidence="2 12">Belongs to the cutinase family.</text>
</comment>
<dbReference type="PANTHER" id="PTHR48250:SF2">
    <property type="entry name" value="CUTINASE"/>
    <property type="match status" value="1"/>
</dbReference>
<dbReference type="InterPro" id="IPR000675">
    <property type="entry name" value="Cutinase/axe"/>
</dbReference>
<protein>
    <recommendedName>
        <fullName evidence="3 12">Cutinase</fullName>
        <ecNumber evidence="3 12">3.1.1.74</ecNumber>
    </recommendedName>
</protein>
<feature type="active site" description="Nucleophile" evidence="10">
    <location>
        <position position="197"/>
    </location>
</feature>
<evidence type="ECO:0000256" key="7">
    <source>
        <dbReference type="ARBA" id="ARBA00022801"/>
    </source>
</evidence>
<comment type="subcellular location">
    <subcellularLocation>
        <location evidence="1 12">Secreted</location>
    </subcellularLocation>
</comment>
<dbReference type="STRING" id="1448308.A0A2T2NYK6"/>
<keyword evidence="4 12" id="KW-0719">Serine esterase</keyword>
<evidence type="ECO:0000256" key="13">
    <source>
        <dbReference type="SAM" id="MobiDB-lite"/>
    </source>
</evidence>
<comment type="catalytic activity">
    <reaction evidence="9 12">
        <text>cutin + H2O = cutin monomers.</text>
        <dbReference type="EC" id="3.1.1.74"/>
    </reaction>
</comment>
<dbReference type="GO" id="GO:0050525">
    <property type="term" value="F:cutinase activity"/>
    <property type="evidence" value="ECO:0007669"/>
    <property type="project" value="UniProtKB-UniRule"/>
</dbReference>
<organism evidence="14 15">
    <name type="scientific">Corynespora cassiicola Philippines</name>
    <dbReference type="NCBI Taxonomy" id="1448308"/>
    <lineage>
        <taxon>Eukaryota</taxon>
        <taxon>Fungi</taxon>
        <taxon>Dikarya</taxon>
        <taxon>Ascomycota</taxon>
        <taxon>Pezizomycotina</taxon>
        <taxon>Dothideomycetes</taxon>
        <taxon>Pleosporomycetidae</taxon>
        <taxon>Pleosporales</taxon>
        <taxon>Corynesporascaceae</taxon>
        <taxon>Corynespora</taxon>
    </lineage>
</organism>
<reference evidence="14 15" key="1">
    <citation type="journal article" date="2018" name="Front. Microbiol.">
        <title>Genome-Wide Analysis of Corynespora cassiicola Leaf Fall Disease Putative Effectors.</title>
        <authorList>
            <person name="Lopez D."/>
            <person name="Ribeiro S."/>
            <person name="Label P."/>
            <person name="Fumanal B."/>
            <person name="Venisse J.S."/>
            <person name="Kohler A."/>
            <person name="de Oliveira R.R."/>
            <person name="Labutti K."/>
            <person name="Lipzen A."/>
            <person name="Lail K."/>
            <person name="Bauer D."/>
            <person name="Ohm R.A."/>
            <person name="Barry K.W."/>
            <person name="Spatafora J."/>
            <person name="Grigoriev I.V."/>
            <person name="Martin F.M."/>
            <person name="Pujade-Renaud V."/>
        </authorList>
    </citation>
    <scope>NUCLEOTIDE SEQUENCE [LARGE SCALE GENOMIC DNA]</scope>
    <source>
        <strain evidence="14 15">Philippines</strain>
    </source>
</reference>
<feature type="compositionally biased region" description="Polar residues" evidence="13">
    <location>
        <begin position="51"/>
        <end position="60"/>
    </location>
</feature>
<feature type="compositionally biased region" description="Low complexity" evidence="13">
    <location>
        <begin position="71"/>
        <end position="81"/>
    </location>
</feature>
<dbReference type="InterPro" id="IPR011150">
    <property type="entry name" value="Cutinase_monf"/>
</dbReference>
<dbReference type="GO" id="GO:0016052">
    <property type="term" value="P:carbohydrate catabolic process"/>
    <property type="evidence" value="ECO:0007669"/>
    <property type="project" value="TreeGrafter"/>
</dbReference>
<gene>
    <name evidence="14" type="ORF">BS50DRAFT_608954</name>
</gene>
<evidence type="ECO:0000256" key="2">
    <source>
        <dbReference type="ARBA" id="ARBA00007534"/>
    </source>
</evidence>
<keyword evidence="5 12" id="KW-0964">Secreted</keyword>
<evidence type="ECO:0000256" key="8">
    <source>
        <dbReference type="ARBA" id="ARBA00023157"/>
    </source>
</evidence>
<feature type="disulfide bond" evidence="11">
    <location>
        <begin position="243"/>
        <end position="250"/>
    </location>
</feature>
<feature type="active site" description="Proton donor/acceptor" evidence="10">
    <location>
        <position position="259"/>
    </location>
</feature>
<evidence type="ECO:0000256" key="12">
    <source>
        <dbReference type="RuleBase" id="RU361263"/>
    </source>
</evidence>
<evidence type="ECO:0000256" key="11">
    <source>
        <dbReference type="PIRSR" id="PIRSR611150-2"/>
    </source>
</evidence>
<dbReference type="PANTHER" id="PTHR48250">
    <property type="entry name" value="CUTINASE 2-RELATED"/>
    <property type="match status" value="1"/>
</dbReference>
<feature type="disulfide bond" evidence="11">
    <location>
        <begin position="112"/>
        <end position="186"/>
    </location>
</feature>
<comment type="function">
    <text evidence="12">Catalyzes the hydrolysis of complex carboxylic polyesters found in the cell wall of plants. Degrades cutin, a macromolecule that forms the structure of the plant cuticle.</text>
</comment>
<dbReference type="PROSITE" id="PS00155">
    <property type="entry name" value="CUTINASE_1"/>
    <property type="match status" value="1"/>
</dbReference>
<dbReference type="OrthoDB" id="2975078at2759"/>
<name>A0A2T2NYK6_CORCC</name>
<keyword evidence="6" id="KW-0732">Signal</keyword>
<dbReference type="GO" id="GO:0005576">
    <property type="term" value="C:extracellular region"/>
    <property type="evidence" value="ECO:0007669"/>
    <property type="project" value="UniProtKB-SubCell"/>
</dbReference>
<dbReference type="SUPFAM" id="SSF53474">
    <property type="entry name" value="alpha/beta-Hydrolases"/>
    <property type="match status" value="1"/>
</dbReference>
<keyword evidence="8 11" id="KW-1015">Disulfide bond</keyword>
<dbReference type="EMBL" id="KZ678132">
    <property type="protein sequence ID" value="PSN70504.1"/>
    <property type="molecule type" value="Genomic_DNA"/>
</dbReference>
<feature type="region of interest" description="Disordered" evidence="13">
    <location>
        <begin position="51"/>
        <end position="106"/>
    </location>
</feature>
<dbReference type="EC" id="3.1.1.74" evidence="3 12"/>
<keyword evidence="7 12" id="KW-0378">Hydrolase</keyword>
<dbReference type="Gene3D" id="3.40.50.1820">
    <property type="entry name" value="alpha/beta hydrolase"/>
    <property type="match status" value="1"/>
</dbReference>
<evidence type="ECO:0000313" key="15">
    <source>
        <dbReference type="Proteomes" id="UP000240883"/>
    </source>
</evidence>
<dbReference type="Proteomes" id="UP000240883">
    <property type="component" value="Unassembled WGS sequence"/>
</dbReference>
<evidence type="ECO:0000256" key="4">
    <source>
        <dbReference type="ARBA" id="ARBA00022487"/>
    </source>
</evidence>
<feature type="active site" evidence="10">
    <location>
        <position position="247"/>
    </location>
</feature>
<keyword evidence="15" id="KW-1185">Reference proteome</keyword>
<sequence length="280" mass="27325">MKYSTATIIALAGIGNAMPLAQFSLPSFGLPSFPKPTGGFSLGDFSMPSFGSQPAATSAPSVGGTPPTGVQQSAAAPSQTGSTGGGSVGSNCTPQGSGGGSTENGVSDKNCCTDVTVVFARGTGEFGNMGTIAGPPMVKSLREKLGAERVLVQGVDYAASAAGNANMGRDGAAAMAESVKAALSQCPSTKVIVSGYSQGGMVVHSAFSQGVASSDVAGSVLFGDPFKSQAVGDLAADKVKQFCGTSDTLCGGGDVPGGHLSYGSAADDAADFIISVVGLA</sequence>
<evidence type="ECO:0000313" key="14">
    <source>
        <dbReference type="EMBL" id="PSN70504.1"/>
    </source>
</evidence>
<dbReference type="AlphaFoldDB" id="A0A2T2NYK6"/>
<dbReference type="SMART" id="SM01110">
    <property type="entry name" value="Cutinase"/>
    <property type="match status" value="1"/>
</dbReference>
<evidence type="ECO:0000256" key="9">
    <source>
        <dbReference type="ARBA" id="ARBA00034045"/>
    </source>
</evidence>
<dbReference type="InterPro" id="IPR043580">
    <property type="entry name" value="CUTINASE_1"/>
</dbReference>
<evidence type="ECO:0000256" key="3">
    <source>
        <dbReference type="ARBA" id="ARBA00013095"/>
    </source>
</evidence>
<evidence type="ECO:0000256" key="6">
    <source>
        <dbReference type="ARBA" id="ARBA00022729"/>
    </source>
</evidence>
<evidence type="ECO:0000256" key="5">
    <source>
        <dbReference type="ARBA" id="ARBA00022525"/>
    </source>
</evidence>
<accession>A0A2T2NYK6</accession>
<evidence type="ECO:0000256" key="10">
    <source>
        <dbReference type="PIRSR" id="PIRSR611150-1"/>
    </source>
</evidence>
<evidence type="ECO:0000256" key="1">
    <source>
        <dbReference type="ARBA" id="ARBA00004613"/>
    </source>
</evidence>
<proteinExistence type="inferred from homology"/>
<dbReference type="InterPro" id="IPR029058">
    <property type="entry name" value="AB_hydrolase_fold"/>
</dbReference>